<comment type="caution">
    <text evidence="1">The sequence shown here is derived from an EMBL/GenBank/DDBJ whole genome shotgun (WGS) entry which is preliminary data.</text>
</comment>
<evidence type="ECO:0000313" key="2">
    <source>
        <dbReference type="Proteomes" id="UP000215223"/>
    </source>
</evidence>
<dbReference type="EMBL" id="NMQT01000109">
    <property type="protein sequence ID" value="OXM49568.1"/>
    <property type="molecule type" value="Genomic_DNA"/>
</dbReference>
<keyword evidence="2" id="KW-1185">Reference proteome</keyword>
<organism evidence="1 2">
    <name type="scientific">Amycolatopsis thailandensis</name>
    <dbReference type="NCBI Taxonomy" id="589330"/>
    <lineage>
        <taxon>Bacteria</taxon>
        <taxon>Bacillati</taxon>
        <taxon>Actinomycetota</taxon>
        <taxon>Actinomycetes</taxon>
        <taxon>Pseudonocardiales</taxon>
        <taxon>Pseudonocardiaceae</taxon>
        <taxon>Amycolatopsis</taxon>
    </lineage>
</organism>
<accession>A0A229RSC9</accession>
<name>A0A229RSC9_9PSEU</name>
<gene>
    <name evidence="1" type="ORF">CFP71_29940</name>
</gene>
<dbReference type="Proteomes" id="UP000215223">
    <property type="component" value="Unassembled WGS sequence"/>
</dbReference>
<evidence type="ECO:0000313" key="1">
    <source>
        <dbReference type="EMBL" id="OXM49568.1"/>
    </source>
</evidence>
<protein>
    <submittedName>
        <fullName evidence="1">Uncharacterized protein</fullName>
    </submittedName>
</protein>
<dbReference type="AlphaFoldDB" id="A0A229RSC9"/>
<reference evidence="1 2" key="1">
    <citation type="submission" date="2017-07" db="EMBL/GenBank/DDBJ databases">
        <title>Amycolatopsis thailandensis Genome sequencing and assembly.</title>
        <authorList>
            <person name="Kaur N."/>
            <person name="Mayilraj S."/>
        </authorList>
    </citation>
    <scope>NUCLEOTIDE SEQUENCE [LARGE SCALE GENOMIC DNA]</scope>
    <source>
        <strain evidence="1 2">JCM 16380</strain>
    </source>
</reference>
<sequence>MGLLFGAQMSAKFLTLMDGSDQLLPAMFPGVQHVGRFNLTTTSARNVLVEADKHLGMMAVPYALAIHEDLLRSCIELTGCDVPRDASQLHNKLGSECSKGGGAFNQDSLSQLHTLREMRNAVIHRGGVIDGRVVKRVAAMSNDAVLDWRKVVGRNPLPLVEGATIDLGVGEMFLALAATKVLAKQANEMLARSLPVIRWAEVVVDDFLTHGPQVSTANDRRLRKKLLGWSRFHYHALKISDDEIAAAADARGLKI</sequence>
<proteinExistence type="predicted"/>